<dbReference type="Gene3D" id="1.25.10.10">
    <property type="entry name" value="Leucine-rich Repeat Variant"/>
    <property type="match status" value="1"/>
</dbReference>
<evidence type="ECO:0000313" key="4">
    <source>
        <dbReference type="Proteomes" id="UP001188597"/>
    </source>
</evidence>
<keyword evidence="4" id="KW-1185">Reference proteome</keyword>
<name>A0AA89AUP5_9ASTE</name>
<keyword evidence="2" id="KW-0812">Transmembrane</keyword>
<keyword evidence="2" id="KW-0472">Membrane</keyword>
<proteinExistence type="predicted"/>
<comment type="caution">
    <text evidence="3">The sequence shown here is derived from an EMBL/GenBank/DDBJ whole genome shotgun (WGS) entry which is preliminary data.</text>
</comment>
<keyword evidence="2" id="KW-1133">Transmembrane helix</keyword>
<evidence type="ECO:0000313" key="3">
    <source>
        <dbReference type="EMBL" id="KAK3015915.1"/>
    </source>
</evidence>
<reference evidence="3" key="1">
    <citation type="submission" date="2022-12" db="EMBL/GenBank/DDBJ databases">
        <title>Draft genome assemblies for two species of Escallonia (Escalloniales).</title>
        <authorList>
            <person name="Chanderbali A."/>
            <person name="Dervinis C."/>
            <person name="Anghel I."/>
            <person name="Soltis D."/>
            <person name="Soltis P."/>
            <person name="Zapata F."/>
        </authorList>
    </citation>
    <scope>NUCLEOTIDE SEQUENCE</scope>
    <source>
        <strain evidence="3">UCBG64.0493</strain>
        <tissue evidence="3">Leaf</tissue>
    </source>
</reference>
<dbReference type="Proteomes" id="UP001188597">
    <property type="component" value="Unassembled WGS sequence"/>
</dbReference>
<accession>A0AA89AUP5</accession>
<dbReference type="InterPro" id="IPR016024">
    <property type="entry name" value="ARM-type_fold"/>
</dbReference>
<evidence type="ECO:0000256" key="1">
    <source>
        <dbReference type="ARBA" id="ARBA00022786"/>
    </source>
</evidence>
<protein>
    <submittedName>
        <fullName evidence="3">Uncharacterized protein</fullName>
    </submittedName>
</protein>
<evidence type="ECO:0000256" key="2">
    <source>
        <dbReference type="SAM" id="Phobius"/>
    </source>
</evidence>
<dbReference type="AlphaFoldDB" id="A0AA89AUP5"/>
<dbReference type="EMBL" id="JAVXUP010001106">
    <property type="protein sequence ID" value="KAK3015915.1"/>
    <property type="molecule type" value="Genomic_DNA"/>
</dbReference>
<dbReference type="SUPFAM" id="SSF48371">
    <property type="entry name" value="ARM repeat"/>
    <property type="match status" value="1"/>
</dbReference>
<organism evidence="3 4">
    <name type="scientific">Escallonia herrerae</name>
    <dbReference type="NCBI Taxonomy" id="1293975"/>
    <lineage>
        <taxon>Eukaryota</taxon>
        <taxon>Viridiplantae</taxon>
        <taxon>Streptophyta</taxon>
        <taxon>Embryophyta</taxon>
        <taxon>Tracheophyta</taxon>
        <taxon>Spermatophyta</taxon>
        <taxon>Magnoliopsida</taxon>
        <taxon>eudicotyledons</taxon>
        <taxon>Gunneridae</taxon>
        <taxon>Pentapetalae</taxon>
        <taxon>asterids</taxon>
        <taxon>campanulids</taxon>
        <taxon>Escalloniales</taxon>
        <taxon>Escalloniaceae</taxon>
        <taxon>Escallonia</taxon>
    </lineage>
</organism>
<dbReference type="InterPro" id="IPR011989">
    <property type="entry name" value="ARM-like"/>
</dbReference>
<dbReference type="PANTHER" id="PTHR23315:SF64">
    <property type="entry name" value="ARM REPEAT SUPERFAMILY PROTEIN"/>
    <property type="match status" value="1"/>
</dbReference>
<gene>
    <name evidence="3" type="ORF">RJ639_007651</name>
</gene>
<sequence>MAILNLSLCDKNKENIVLSGAIKPLVHALKSGTSSAKENDACALLSLTQSDENKVGSGAILALVNLLESSNFHGKRDAPTALYAMCLVKENKVRAVEAGIMKPLVELMADLGSGIVDKSTFVAGVLVSFSMGTVVWGGVFFRRGISVRDRPSVSLWQRL</sequence>
<feature type="transmembrane region" description="Helical" evidence="2">
    <location>
        <begin position="121"/>
        <end position="141"/>
    </location>
</feature>
<dbReference type="PANTHER" id="PTHR23315">
    <property type="entry name" value="U BOX DOMAIN-CONTAINING"/>
    <property type="match status" value="1"/>
</dbReference>
<keyword evidence="1" id="KW-0833">Ubl conjugation pathway</keyword>